<gene>
    <name evidence="1" type="ORF">DA075_28685</name>
</gene>
<keyword evidence="2" id="KW-1185">Reference proteome</keyword>
<dbReference type="AlphaFoldDB" id="A0A2R4WS39"/>
<evidence type="ECO:0000313" key="2">
    <source>
        <dbReference type="Proteomes" id="UP000244755"/>
    </source>
</evidence>
<dbReference type="KEGG" id="mee:DA075_28685"/>
<dbReference type="EMBL" id="CP028843">
    <property type="protein sequence ID" value="AWB24360.1"/>
    <property type="molecule type" value="Genomic_DNA"/>
</dbReference>
<protein>
    <submittedName>
        <fullName evidence="1">Uncharacterized protein</fullName>
    </submittedName>
</protein>
<evidence type="ECO:0000313" key="1">
    <source>
        <dbReference type="EMBL" id="AWB24360.1"/>
    </source>
</evidence>
<proteinExistence type="predicted"/>
<reference evidence="1 2" key="1">
    <citation type="submission" date="2018-04" db="EMBL/GenBank/DDBJ databases">
        <title>Methylobacterium sp. PR1016A genome.</title>
        <authorList>
            <person name="Park W."/>
        </authorList>
    </citation>
    <scope>NUCLEOTIDE SEQUENCE [LARGE SCALE GENOMIC DNA]</scope>
    <source>
        <strain evidence="1 2">PR1016A</strain>
    </source>
</reference>
<accession>A0A2R4WS39</accession>
<dbReference type="Proteomes" id="UP000244755">
    <property type="component" value="Chromosome 1"/>
</dbReference>
<organism evidence="1 2">
    <name type="scientific">Methylobacterium currus</name>
    <dbReference type="NCBI Taxonomy" id="2051553"/>
    <lineage>
        <taxon>Bacteria</taxon>
        <taxon>Pseudomonadati</taxon>
        <taxon>Pseudomonadota</taxon>
        <taxon>Alphaproteobacteria</taxon>
        <taxon>Hyphomicrobiales</taxon>
        <taxon>Methylobacteriaceae</taxon>
        <taxon>Methylobacterium</taxon>
    </lineage>
</organism>
<sequence length="165" mass="18029">MRGWAILRTILCVIGAATVMMGAALAAYAVLFLEFPSGGNTLTETYPSPEKTMSAVVVTKSGGGGLSPYCTARIYVVENRPLLRKFLYDNDEVFAGDCLALVDFETMGTPHPVLVRWLSDALLQIRVRVDNSPVSLHSRDRTRKVRVAFLFDDLPSVPEVPATVP</sequence>
<name>A0A2R4WS39_9HYPH</name>